<evidence type="ECO:0000256" key="7">
    <source>
        <dbReference type="SAM" id="Phobius"/>
    </source>
</evidence>
<evidence type="ECO:0000256" key="6">
    <source>
        <dbReference type="SAM" id="MobiDB-lite"/>
    </source>
</evidence>
<evidence type="ECO:0000259" key="9">
    <source>
        <dbReference type="Pfam" id="PF00746"/>
    </source>
</evidence>
<feature type="domain" description="Transcobalamin-like C-terminal" evidence="10">
    <location>
        <begin position="62"/>
        <end position="133"/>
    </location>
</feature>
<feature type="compositionally biased region" description="Basic and acidic residues" evidence="6">
    <location>
        <begin position="573"/>
        <end position="592"/>
    </location>
</feature>
<name>A0A6G1X4G5_9BACI</name>
<dbReference type="AlphaFoldDB" id="A0A6G1X4G5"/>
<reference evidence="11 12" key="1">
    <citation type="submission" date="2019-11" db="EMBL/GenBank/DDBJ databases">
        <authorList>
            <person name="Li J."/>
        </authorList>
    </citation>
    <scope>NUCLEOTIDE SEQUENCE [LARGE SCALE GENOMIC DNA]</scope>
    <source>
        <strain evidence="11 12">J4</strain>
    </source>
</reference>
<dbReference type="InterPro" id="IPR027954">
    <property type="entry name" value="Transcobalamin-like_C"/>
</dbReference>
<keyword evidence="5" id="KW-0572">Peptidoglycan-anchor</keyword>
<organism evidence="11 12">
    <name type="scientific">Salinibacillus xinjiangensis</name>
    <dbReference type="NCBI Taxonomy" id="1229268"/>
    <lineage>
        <taxon>Bacteria</taxon>
        <taxon>Bacillati</taxon>
        <taxon>Bacillota</taxon>
        <taxon>Bacilli</taxon>
        <taxon>Bacillales</taxon>
        <taxon>Bacillaceae</taxon>
        <taxon>Salinibacillus</taxon>
    </lineage>
</organism>
<dbReference type="Proteomes" id="UP000480185">
    <property type="component" value="Unassembled WGS sequence"/>
</dbReference>
<keyword evidence="7" id="KW-1133">Transmembrane helix</keyword>
<gene>
    <name evidence="11" type="ORF">GH754_05400</name>
</gene>
<keyword evidence="3" id="KW-0964">Secreted</keyword>
<comment type="caution">
    <text evidence="11">The sequence shown here is derived from an EMBL/GenBank/DDBJ whole genome shotgun (WGS) entry which is preliminary data.</text>
</comment>
<evidence type="ECO:0000256" key="4">
    <source>
        <dbReference type="ARBA" id="ARBA00022729"/>
    </source>
</evidence>
<dbReference type="InterPro" id="IPR019931">
    <property type="entry name" value="LPXTG_anchor"/>
</dbReference>
<dbReference type="Pfam" id="PF00746">
    <property type="entry name" value="Gram_pos_anchor"/>
    <property type="match status" value="1"/>
</dbReference>
<feature type="region of interest" description="Disordered" evidence="6">
    <location>
        <begin position="242"/>
        <end position="266"/>
    </location>
</feature>
<keyword evidence="2" id="KW-0134">Cell wall</keyword>
<evidence type="ECO:0000256" key="5">
    <source>
        <dbReference type="ARBA" id="ARBA00023088"/>
    </source>
</evidence>
<proteinExistence type="predicted"/>
<feature type="transmembrane region" description="Helical" evidence="7">
    <location>
        <begin position="813"/>
        <end position="831"/>
    </location>
</feature>
<keyword evidence="7" id="KW-0472">Membrane</keyword>
<evidence type="ECO:0000256" key="1">
    <source>
        <dbReference type="ARBA" id="ARBA00004168"/>
    </source>
</evidence>
<evidence type="ECO:0000259" key="10">
    <source>
        <dbReference type="Pfam" id="PF14478"/>
    </source>
</evidence>
<evidence type="ECO:0000256" key="3">
    <source>
        <dbReference type="ARBA" id="ARBA00022525"/>
    </source>
</evidence>
<feature type="region of interest" description="Disordered" evidence="6">
    <location>
        <begin position="554"/>
        <end position="595"/>
    </location>
</feature>
<keyword evidence="12" id="KW-1185">Reference proteome</keyword>
<dbReference type="NCBIfam" id="TIGR01167">
    <property type="entry name" value="LPXTG_anchor"/>
    <property type="match status" value="1"/>
</dbReference>
<dbReference type="PANTHER" id="PTHR10559:SF18">
    <property type="entry name" value="TRANSCOBALAMIN II"/>
    <property type="match status" value="1"/>
</dbReference>
<accession>A0A6G1X4G5</accession>
<keyword evidence="4 8" id="KW-0732">Signal</keyword>
<feature type="compositionally biased region" description="Acidic residues" evidence="6">
    <location>
        <begin position="244"/>
        <end position="258"/>
    </location>
</feature>
<dbReference type="SUPFAM" id="SSF48239">
    <property type="entry name" value="Terpenoid cyclases/Protein prenyltransferases"/>
    <property type="match status" value="1"/>
</dbReference>
<evidence type="ECO:0000256" key="2">
    <source>
        <dbReference type="ARBA" id="ARBA00022512"/>
    </source>
</evidence>
<dbReference type="CDD" id="cd00688">
    <property type="entry name" value="ISOPREN_C2_like"/>
    <property type="match status" value="1"/>
</dbReference>
<dbReference type="OrthoDB" id="411361at2"/>
<dbReference type="PANTHER" id="PTHR10559">
    <property type="entry name" value="TRANSCOBALAMIN-1/GASTRIC INTRINSIC FACTOR"/>
    <property type="match status" value="1"/>
</dbReference>
<keyword evidence="7" id="KW-0812">Transmembrane</keyword>
<feature type="signal peptide" evidence="8">
    <location>
        <begin position="1"/>
        <end position="25"/>
    </location>
</feature>
<evidence type="ECO:0000313" key="12">
    <source>
        <dbReference type="Proteomes" id="UP000480185"/>
    </source>
</evidence>
<feature type="compositionally biased region" description="Acidic residues" evidence="6">
    <location>
        <begin position="560"/>
        <end position="572"/>
    </location>
</feature>
<dbReference type="Gene3D" id="1.50.10.20">
    <property type="match status" value="1"/>
</dbReference>
<evidence type="ECO:0000313" key="11">
    <source>
        <dbReference type="EMBL" id="MRG85770.1"/>
    </source>
</evidence>
<evidence type="ECO:0000256" key="8">
    <source>
        <dbReference type="SAM" id="SignalP"/>
    </source>
</evidence>
<comment type="subcellular location">
    <subcellularLocation>
        <location evidence="1">Secreted</location>
        <location evidence="1">Cell wall</location>
        <topology evidence="1">Peptidoglycan-anchor</topology>
    </subcellularLocation>
</comment>
<protein>
    <submittedName>
        <fullName evidence="11">DUF4430 domain-containing protein</fullName>
    </submittedName>
</protein>
<dbReference type="EMBL" id="WJNH01000002">
    <property type="protein sequence ID" value="MRG85770.1"/>
    <property type="molecule type" value="Genomic_DNA"/>
</dbReference>
<dbReference type="InterPro" id="IPR008930">
    <property type="entry name" value="Terpenoid_cyclase/PrenylTrfase"/>
</dbReference>
<sequence>MKKRFNQRFALFMAILLVLSNLAFLQPQVVDAASLENAVTITALDEDGEEVLPLTAISIEEGDTAFDVLLQAGEKHDVEIAYDEYDFGNMVTGIGETTQSDPYFWSFNVNGLGPEVGASSYQVSNGEHLFFSLTDDFEPSITAKVSAIGKNGNEIIPETEVTLMRGASAYGALIQAAKKNNVQVDASIDDTYFTFINNVGETNLENGDYWSIAINDETLSASIVDHKIQPDEQLQLTIQTYEPPSEDEETPAEEDENADEKTPQPTITDALMQERIDGILSYMEKNNVTIEYGNEWWLWGLANTNQEVPASYVKSVKQKVKELDGNFGNIFDLEKVIIGLSAAGKDASSIEGQNLLDKLVNHTQLENPTVNMLIYALLAIDSGQYTVPDTFRNQLVQTILEYELEGGGWAFFGNEPTADITGMALSALAPYRDQENVKGAINRAIDYLSTEQDETGGYGTEVNGGDSSEAVSQVITGLSSVGVDPTGEDFTKMEGNLVQHLFKFKKDDGGFSHLKDDESSSVMATYQALLALNAYQKFVNQDGLVYQFPIKKEEDKETENPEDGNDNQDPDNPEDKHGNEEPKQDQKTEVKINPETTINSKKQEILVSVKLADTQNVEDNEIVVIEPNQARKQVVLTAAIDHGVLQRLVEKNNDLKIDKGDTQLLIPTKVLEQLLKESKDQKIEVKLVKQEVKRAVGSVYDFTFMAGTNEIQHFNNQEVTLTFEVNPALVAGLDPNKIKAFHFNEETNEWEIIENSTYDTDSGLVKAKTDHFSTYGVFENVQTENISAPVRAEVSETTNGNGEKLPDTATSTYNLLVLGIILLMCGVLFFIRSRKTQL</sequence>
<dbReference type="Gene3D" id="2.170.130.30">
    <property type="match status" value="2"/>
</dbReference>
<feature type="domain" description="Gram-positive cocci surface proteins LPxTG" evidence="9">
    <location>
        <begin position="798"/>
        <end position="836"/>
    </location>
</feature>
<dbReference type="InterPro" id="IPR051588">
    <property type="entry name" value="Cobalamin_Transport"/>
</dbReference>
<dbReference type="Pfam" id="PF14478">
    <property type="entry name" value="DUF4430"/>
    <property type="match status" value="1"/>
</dbReference>
<feature type="chain" id="PRO_5038918390" evidence="8">
    <location>
        <begin position="26"/>
        <end position="838"/>
    </location>
</feature>
<dbReference type="RefSeq" id="WP_153727676.1">
    <property type="nucleotide sequence ID" value="NZ_WJNH01000002.1"/>
</dbReference>